<keyword evidence="1" id="KW-0732">Signal</keyword>
<evidence type="ECO:0008006" key="4">
    <source>
        <dbReference type="Google" id="ProtNLM"/>
    </source>
</evidence>
<gene>
    <name evidence="2" type="ORF">Q9295_16615</name>
</gene>
<evidence type="ECO:0000256" key="1">
    <source>
        <dbReference type="SAM" id="SignalP"/>
    </source>
</evidence>
<dbReference type="Proteomes" id="UP001239680">
    <property type="component" value="Unassembled WGS sequence"/>
</dbReference>
<feature type="signal peptide" evidence="1">
    <location>
        <begin position="1"/>
        <end position="18"/>
    </location>
</feature>
<sequence length="236" mass="25553">MRATLLPLFLMAAAPAQAFEVTGGSIGLSHSTLTSDESNNTSKNSITGQVELGFGGPVGVQIDAAKTNYNHYDQGSKHLMLHGFYRFASGTAVGAFIGRDETDYQSFDVKGLEFDHSFGQWSLEAYISQVSGDWMDGDVLGLRVDYSLNELAQIGLRYDDSSMHWSYLERIAITASYTLPHGIVVSGEFGTSEYEGQKDPFASLGVAYHFGKNGKTTFGSRNLSDIYPTVWGGGLG</sequence>
<reference evidence="2 3" key="1">
    <citation type="submission" date="2023-08" db="EMBL/GenBank/DDBJ databases">
        <title>Characterization of two Paracoccaceae strains isolated from Phycosphere and proposal of Xinfangfangia lacusdiani sp. nov.</title>
        <authorList>
            <person name="Deng Y."/>
            <person name="Zhang Y.Q."/>
        </authorList>
    </citation>
    <scope>NUCLEOTIDE SEQUENCE [LARGE SCALE GENOMIC DNA]</scope>
    <source>
        <strain evidence="2 3">CPCC 101601</strain>
    </source>
</reference>
<dbReference type="Gene3D" id="2.40.160.10">
    <property type="entry name" value="Porin"/>
    <property type="match status" value="1"/>
</dbReference>
<keyword evidence="3" id="KW-1185">Reference proteome</keyword>
<evidence type="ECO:0000313" key="3">
    <source>
        <dbReference type="Proteomes" id="UP001239680"/>
    </source>
</evidence>
<dbReference type="InterPro" id="IPR023614">
    <property type="entry name" value="Porin_dom_sf"/>
</dbReference>
<protein>
    <recommendedName>
        <fullName evidence="4">Cellulose biosynthesis protein BcsS</fullName>
    </recommendedName>
</protein>
<accession>A0ABU0W1W1</accession>
<proteinExistence type="predicted"/>
<evidence type="ECO:0000313" key="2">
    <source>
        <dbReference type="EMBL" id="MDQ2067999.1"/>
    </source>
</evidence>
<organism evidence="2 3">
    <name type="scientific">Pseudogemmobacter lacusdianii</name>
    <dbReference type="NCBI Taxonomy" id="3069608"/>
    <lineage>
        <taxon>Bacteria</taxon>
        <taxon>Pseudomonadati</taxon>
        <taxon>Pseudomonadota</taxon>
        <taxon>Alphaproteobacteria</taxon>
        <taxon>Rhodobacterales</taxon>
        <taxon>Paracoccaceae</taxon>
        <taxon>Pseudogemmobacter</taxon>
    </lineage>
</organism>
<dbReference type="EMBL" id="JAVDBT010000020">
    <property type="protein sequence ID" value="MDQ2067999.1"/>
    <property type="molecule type" value="Genomic_DNA"/>
</dbReference>
<feature type="chain" id="PRO_5045330949" description="Cellulose biosynthesis protein BcsS" evidence="1">
    <location>
        <begin position="19"/>
        <end position="236"/>
    </location>
</feature>
<comment type="caution">
    <text evidence="2">The sequence shown here is derived from an EMBL/GenBank/DDBJ whole genome shotgun (WGS) entry which is preliminary data.</text>
</comment>
<name>A0ABU0W1W1_9RHOB</name>
<dbReference type="RefSeq" id="WP_306681712.1">
    <property type="nucleotide sequence ID" value="NZ_JAVDBT010000020.1"/>
</dbReference>